<evidence type="ECO:0000256" key="4">
    <source>
        <dbReference type="ARBA" id="ARBA00022764"/>
    </source>
</evidence>
<dbReference type="PRINTS" id="PR00969">
    <property type="entry name" value="CHAPERONPILI"/>
</dbReference>
<evidence type="ECO:0000256" key="3">
    <source>
        <dbReference type="ARBA" id="ARBA00022729"/>
    </source>
</evidence>
<feature type="domain" description="Pili assembly chaperone C-terminal" evidence="8">
    <location>
        <begin position="168"/>
        <end position="223"/>
    </location>
</feature>
<dbReference type="GeneID" id="63144196"/>
<dbReference type="SUPFAM" id="SSF49584">
    <property type="entry name" value="Periplasmic chaperone C-domain"/>
    <property type="match status" value="1"/>
</dbReference>
<dbReference type="GO" id="GO:0071555">
    <property type="term" value="P:cell wall organization"/>
    <property type="evidence" value="ECO:0007669"/>
    <property type="project" value="InterPro"/>
</dbReference>
<dbReference type="GO" id="GO:0030288">
    <property type="term" value="C:outer membrane-bounded periplasmic space"/>
    <property type="evidence" value="ECO:0007669"/>
    <property type="project" value="InterPro"/>
</dbReference>
<dbReference type="InterPro" id="IPR050643">
    <property type="entry name" value="Periplasmic_pilus_chap"/>
</dbReference>
<dbReference type="Gene3D" id="2.60.40.10">
    <property type="entry name" value="Immunoglobulins"/>
    <property type="match status" value="2"/>
</dbReference>
<evidence type="ECO:0000259" key="7">
    <source>
        <dbReference type="Pfam" id="PF00345"/>
    </source>
</evidence>
<dbReference type="InterPro" id="IPR008962">
    <property type="entry name" value="PapD-like_sf"/>
</dbReference>
<dbReference type="InterPro" id="IPR036316">
    <property type="entry name" value="Pili_assmbl_chap_C_dom_sf"/>
</dbReference>
<dbReference type="InterPro" id="IPR016147">
    <property type="entry name" value="Pili_assmbl_chaperone_N"/>
</dbReference>
<dbReference type="InterPro" id="IPR013783">
    <property type="entry name" value="Ig-like_fold"/>
</dbReference>
<evidence type="ECO:0000259" key="8">
    <source>
        <dbReference type="Pfam" id="PF02753"/>
    </source>
</evidence>
<dbReference type="RefSeq" id="WP_045890492.1">
    <property type="nucleotide sequence ID" value="NZ_CP043318.1"/>
</dbReference>
<comment type="similarity">
    <text evidence="2">Belongs to the periplasmic pilus chaperone family.</text>
</comment>
<comment type="subcellular location">
    <subcellularLocation>
        <location evidence="1">Periplasm</location>
    </subcellularLocation>
</comment>
<keyword evidence="5" id="KW-0143">Chaperone</keyword>
<feature type="domain" description="Pili assembly chaperone N-terminal" evidence="7">
    <location>
        <begin position="24"/>
        <end position="146"/>
    </location>
</feature>
<evidence type="ECO:0000256" key="2">
    <source>
        <dbReference type="ARBA" id="ARBA00007399"/>
    </source>
</evidence>
<evidence type="ECO:0000256" key="5">
    <source>
        <dbReference type="ARBA" id="ARBA00023186"/>
    </source>
</evidence>
<feature type="signal peptide" evidence="6">
    <location>
        <begin position="1"/>
        <end position="23"/>
    </location>
</feature>
<feature type="chain" id="PRO_5043554017" evidence="6">
    <location>
        <begin position="24"/>
        <end position="233"/>
    </location>
</feature>
<dbReference type="SUPFAM" id="SSF49354">
    <property type="entry name" value="PapD-like"/>
    <property type="match status" value="1"/>
</dbReference>
<name>A0AAW3HGA5_9ENTR</name>
<dbReference type="PANTHER" id="PTHR30251:SF1">
    <property type="entry name" value="FIMBRIAL CHAPARONE"/>
    <property type="match status" value="1"/>
</dbReference>
<gene>
    <name evidence="9" type="ORF">SG71_13320</name>
</gene>
<dbReference type="Pfam" id="PF02753">
    <property type="entry name" value="PapD_C"/>
    <property type="match status" value="1"/>
</dbReference>
<keyword evidence="4" id="KW-0574">Periplasm</keyword>
<evidence type="ECO:0000256" key="1">
    <source>
        <dbReference type="ARBA" id="ARBA00004418"/>
    </source>
</evidence>
<keyword evidence="10" id="KW-1185">Reference proteome</keyword>
<dbReference type="PANTHER" id="PTHR30251">
    <property type="entry name" value="PILUS ASSEMBLY CHAPERONE"/>
    <property type="match status" value="1"/>
</dbReference>
<dbReference type="InterPro" id="IPR001829">
    <property type="entry name" value="Pili_assmbl_chaperone_bac"/>
</dbReference>
<keyword evidence="3 6" id="KW-0732">Signal</keyword>
<accession>A0AAW3HGA5</accession>
<dbReference type="AlphaFoldDB" id="A0AAW3HGA5"/>
<comment type="caution">
    <text evidence="9">The sequence shown here is derived from an EMBL/GenBank/DDBJ whole genome shotgun (WGS) entry which is preliminary data.</text>
</comment>
<protein>
    <submittedName>
        <fullName evidence="9">Pili assembly chaperone</fullName>
    </submittedName>
</protein>
<dbReference type="Proteomes" id="UP000033354">
    <property type="component" value="Unassembled WGS sequence"/>
</dbReference>
<dbReference type="EMBL" id="JZKT01000020">
    <property type="protein sequence ID" value="KJX35537.1"/>
    <property type="molecule type" value="Genomic_DNA"/>
</dbReference>
<dbReference type="Pfam" id="PF00345">
    <property type="entry name" value="PapD_N"/>
    <property type="match status" value="1"/>
</dbReference>
<organism evidence="9 10">
    <name type="scientific">Enterobacter chengduensis</name>
    <dbReference type="NCBI Taxonomy" id="2494701"/>
    <lineage>
        <taxon>Bacteria</taxon>
        <taxon>Pseudomonadati</taxon>
        <taxon>Pseudomonadota</taxon>
        <taxon>Gammaproteobacteria</taxon>
        <taxon>Enterobacterales</taxon>
        <taxon>Enterobacteriaceae</taxon>
        <taxon>Enterobacter</taxon>
        <taxon>Enterobacter cloacae complex</taxon>
    </lineage>
</organism>
<evidence type="ECO:0000256" key="6">
    <source>
        <dbReference type="SAM" id="SignalP"/>
    </source>
</evidence>
<proteinExistence type="inferred from homology"/>
<evidence type="ECO:0000313" key="10">
    <source>
        <dbReference type="Proteomes" id="UP000033354"/>
    </source>
</evidence>
<dbReference type="InterPro" id="IPR016148">
    <property type="entry name" value="Pili_assmbl_chaperone_C"/>
</dbReference>
<reference evidence="9 10" key="1">
    <citation type="submission" date="2015-02" db="EMBL/GenBank/DDBJ databases">
        <authorList>
            <person name="Adams M."/>
            <person name="Sutton G."/>
            <person name="Nelson K."/>
            <person name="Bonomo R."/>
            <person name="McCorrison J."/>
            <person name="Sanka R."/>
            <person name="Brinkac L."/>
            <person name="Nierman W."/>
        </authorList>
    </citation>
    <scope>NUCLEOTIDE SEQUENCE [LARGE SCALE GENOMIC DNA]</scope>
    <source>
        <strain evidence="9 10">CIDEIMsCOL9</strain>
    </source>
</reference>
<evidence type="ECO:0000313" key="9">
    <source>
        <dbReference type="EMBL" id="KJX35537.1"/>
    </source>
</evidence>
<sequence length="233" mass="25527">MLNFPGILLSACALLTAVPAAHAGVVISGTRFIYPAGEKSITFTVRNPSTSTWLIHTKVNAGGSWKGADQPETTQNTFIATPPLFTLRPDRENTVRLTFTDGALPTDRESLFTLIVAAIPEGKNGGNSVQTAVRSRFKLFYRPAKLPGEPDGAYQALRWSYGNGAVTVENPTPYYVTLFQLSLNDKKLADSGLVAPYAKRTFAGCQQASRCDIRWHAINEYGRILPEITRHVR</sequence>